<keyword evidence="3" id="KW-0449">Lipoprotein</keyword>
<dbReference type="Pfam" id="PF03781">
    <property type="entry name" value="FGE-sulfatase"/>
    <property type="match status" value="1"/>
</dbReference>
<feature type="transmembrane region" description="Helical" evidence="1">
    <location>
        <begin position="26"/>
        <end position="45"/>
    </location>
</feature>
<dbReference type="AlphaFoldDB" id="A0A4V2RZ46"/>
<accession>A0A4V2RZ46</accession>
<reference evidence="3 4" key="1">
    <citation type="submission" date="2019-03" db="EMBL/GenBank/DDBJ databases">
        <title>Genomic Encyclopedia of Type Strains, Phase IV (KMG-IV): sequencing the most valuable type-strain genomes for metagenomic binning, comparative biology and taxonomic classification.</title>
        <authorList>
            <person name="Goeker M."/>
        </authorList>
    </citation>
    <scope>NUCLEOTIDE SEQUENCE [LARGE SCALE GENOMIC DNA]</scope>
    <source>
        <strain evidence="3 4">DSM 103236</strain>
    </source>
</reference>
<dbReference type="PANTHER" id="PTHR23150">
    <property type="entry name" value="SULFATASE MODIFYING FACTOR 1, 2"/>
    <property type="match status" value="1"/>
</dbReference>
<dbReference type="InterPro" id="IPR051043">
    <property type="entry name" value="Sulfatase_Mod_Factor_Kinase"/>
</dbReference>
<organism evidence="3 4">
    <name type="scientific">Pedobacter psychrotolerans</name>
    <dbReference type="NCBI Taxonomy" id="1843235"/>
    <lineage>
        <taxon>Bacteria</taxon>
        <taxon>Pseudomonadati</taxon>
        <taxon>Bacteroidota</taxon>
        <taxon>Sphingobacteriia</taxon>
        <taxon>Sphingobacteriales</taxon>
        <taxon>Sphingobacteriaceae</taxon>
        <taxon>Pedobacter</taxon>
    </lineage>
</organism>
<protein>
    <submittedName>
        <fullName evidence="3">Gliding motility-associated lipoprotein GldK</fullName>
    </submittedName>
</protein>
<evidence type="ECO:0000256" key="1">
    <source>
        <dbReference type="SAM" id="Phobius"/>
    </source>
</evidence>
<evidence type="ECO:0000259" key="2">
    <source>
        <dbReference type="Pfam" id="PF03781"/>
    </source>
</evidence>
<sequence length="463" mass="51929">MLIIVVIFDKIAPNCARHAIKSMKKIYLLAIVGVTVFLASCGHGGQGELVGAYNRKFKNNRIPLGMVYIPPGHTPLGGSDEDITFSQNGPSRMTTISAFFMDQTEISNAEYRQFTNWVRDSIAISMMGNPQKFMMNPKGKGAADALGGEKYINWKAVGVNGANIWRNKGKGAGAETAQLDGMYYSGLDALPGRKEFDVRKFEYNYAELNMDKAALGHKNPNSKRQDYIDRYNIAIYPDTMVWKTDYSYSQNDPMVRGYYNHPSYDDYPVVGVSWEQAKAFSHWRTRLYDGVAQSRKMPAGSRSDYRLPAETEFEYAARGGNTKTKYPWGGPYIRNTKGCLQANFKPGRGDYSSDGGIYTVGVKSYFPNDYGLYNMSGNVSEWTLTAYNKGAAPLLHDLNPNFTYVAGPNDSKYLKRKVVKGGSWKDTGYFLQNAVSTYEYQDTQRSYIGFRCVSSYPGTDLRN</sequence>
<dbReference type="InterPro" id="IPR016187">
    <property type="entry name" value="CTDL_fold"/>
</dbReference>
<name>A0A4V2RZ46_9SPHI</name>
<evidence type="ECO:0000313" key="4">
    <source>
        <dbReference type="Proteomes" id="UP000295684"/>
    </source>
</evidence>
<dbReference type="EMBL" id="SLWO01000005">
    <property type="protein sequence ID" value="TCO23776.1"/>
    <property type="molecule type" value="Genomic_DNA"/>
</dbReference>
<keyword evidence="1" id="KW-0472">Membrane</keyword>
<proteinExistence type="predicted"/>
<dbReference type="GO" id="GO:0120147">
    <property type="term" value="F:formylglycine-generating oxidase activity"/>
    <property type="evidence" value="ECO:0007669"/>
    <property type="project" value="TreeGrafter"/>
</dbReference>
<feature type="domain" description="Sulfatase-modifying factor enzyme-like" evidence="2">
    <location>
        <begin position="65"/>
        <end position="453"/>
    </location>
</feature>
<dbReference type="SUPFAM" id="SSF56436">
    <property type="entry name" value="C-type lectin-like"/>
    <property type="match status" value="1"/>
</dbReference>
<dbReference type="Gene3D" id="3.90.1580.10">
    <property type="entry name" value="paralog of FGE (formylglycine-generating enzyme)"/>
    <property type="match status" value="2"/>
</dbReference>
<dbReference type="PANTHER" id="PTHR23150:SF19">
    <property type="entry name" value="FORMYLGLYCINE-GENERATING ENZYME"/>
    <property type="match status" value="1"/>
</dbReference>
<evidence type="ECO:0000313" key="3">
    <source>
        <dbReference type="EMBL" id="TCO23776.1"/>
    </source>
</evidence>
<dbReference type="Proteomes" id="UP000295684">
    <property type="component" value="Unassembled WGS sequence"/>
</dbReference>
<keyword evidence="1" id="KW-0812">Transmembrane</keyword>
<keyword evidence="1" id="KW-1133">Transmembrane helix</keyword>
<dbReference type="InterPro" id="IPR005532">
    <property type="entry name" value="SUMF_dom"/>
</dbReference>
<gene>
    <name evidence="3" type="ORF">EV200_105245</name>
</gene>
<comment type="caution">
    <text evidence="3">The sequence shown here is derived from an EMBL/GenBank/DDBJ whole genome shotgun (WGS) entry which is preliminary data.</text>
</comment>
<dbReference type="InterPro" id="IPR042095">
    <property type="entry name" value="SUMF_sf"/>
</dbReference>